<organism evidence="3 5">
    <name type="scientific">Chryseobacterium jejuense</name>
    <dbReference type="NCBI Taxonomy" id="445960"/>
    <lineage>
        <taxon>Bacteria</taxon>
        <taxon>Pseudomonadati</taxon>
        <taxon>Bacteroidota</taxon>
        <taxon>Flavobacteriia</taxon>
        <taxon>Flavobacteriales</taxon>
        <taxon>Weeksellaceae</taxon>
        <taxon>Chryseobacterium group</taxon>
        <taxon>Chryseobacterium</taxon>
    </lineage>
</organism>
<evidence type="ECO:0000313" key="4">
    <source>
        <dbReference type="Proteomes" id="UP000199426"/>
    </source>
</evidence>
<dbReference type="Proteomes" id="UP000251670">
    <property type="component" value="Unassembled WGS sequence"/>
</dbReference>
<keyword evidence="4" id="KW-1185">Reference proteome</keyword>
<evidence type="ECO:0000313" key="2">
    <source>
        <dbReference type="EMBL" id="SDJ52913.1"/>
    </source>
</evidence>
<protein>
    <recommendedName>
        <fullName evidence="6">YcxB-like protein domain-containing protein</fullName>
    </recommendedName>
</protein>
<name>A0A2X2X308_CHRJE</name>
<dbReference type="EMBL" id="FNEG01000006">
    <property type="protein sequence ID" value="SDJ52913.1"/>
    <property type="molecule type" value="Genomic_DNA"/>
</dbReference>
<evidence type="ECO:0000313" key="3">
    <source>
        <dbReference type="EMBL" id="SQB46307.1"/>
    </source>
</evidence>
<evidence type="ECO:0000256" key="1">
    <source>
        <dbReference type="SAM" id="Phobius"/>
    </source>
</evidence>
<proteinExistence type="predicted"/>
<sequence length="200" mass="24172">MKNDQFKSALGQEIYIFLHKITIMEETLIVHINFSENVVRKQLWHHFYHSWKKKLPTLFRNFLYALFIIFVFDSLIGKKTRYDFFQFALIFLGLTCIIYLINFYYQKINFSSKLNKHIDELKGYHPVTELYFDEKSFQINNEQYDIRSLWKKITYEVSGTNILVHIDLNTSFTYLISKEETNQYTEILNFLKNKAKAKNK</sequence>
<keyword evidence="1" id="KW-1133">Transmembrane helix</keyword>
<dbReference type="Proteomes" id="UP000199426">
    <property type="component" value="Unassembled WGS sequence"/>
</dbReference>
<keyword evidence="1" id="KW-0812">Transmembrane</keyword>
<feature type="transmembrane region" description="Helical" evidence="1">
    <location>
        <begin position="58"/>
        <end position="78"/>
    </location>
</feature>
<dbReference type="AlphaFoldDB" id="A0A2X2X308"/>
<keyword evidence="1" id="KW-0472">Membrane</keyword>
<accession>A0A2X2X308</accession>
<gene>
    <name evidence="3" type="ORF">NCTC13492_03380</name>
    <name evidence="2" type="ORF">SAMN05421542_3690</name>
</gene>
<feature type="transmembrane region" description="Helical" evidence="1">
    <location>
        <begin position="84"/>
        <end position="105"/>
    </location>
</feature>
<evidence type="ECO:0000313" key="5">
    <source>
        <dbReference type="Proteomes" id="UP000251670"/>
    </source>
</evidence>
<reference evidence="3 5" key="2">
    <citation type="submission" date="2018-06" db="EMBL/GenBank/DDBJ databases">
        <authorList>
            <consortium name="Pathogen Informatics"/>
            <person name="Doyle S."/>
        </authorList>
    </citation>
    <scope>NUCLEOTIDE SEQUENCE [LARGE SCALE GENOMIC DNA]</scope>
    <source>
        <strain evidence="3 5">NCTC13492</strain>
    </source>
</reference>
<reference evidence="2 4" key="1">
    <citation type="submission" date="2016-10" db="EMBL/GenBank/DDBJ databases">
        <authorList>
            <person name="Varghese N."/>
            <person name="Submissions S."/>
        </authorList>
    </citation>
    <scope>NUCLEOTIDE SEQUENCE [LARGE SCALE GENOMIC DNA]</scope>
    <source>
        <strain evidence="2 4">DSM 19299</strain>
    </source>
</reference>
<dbReference type="EMBL" id="UAWB01000012">
    <property type="protein sequence ID" value="SQB46307.1"/>
    <property type="molecule type" value="Genomic_DNA"/>
</dbReference>
<evidence type="ECO:0008006" key="6">
    <source>
        <dbReference type="Google" id="ProtNLM"/>
    </source>
</evidence>